<dbReference type="OrthoDB" id="9811314at2"/>
<feature type="domain" description="Peptidase M16 N-terminal" evidence="3">
    <location>
        <begin position="35"/>
        <end position="181"/>
    </location>
</feature>
<dbReference type="InterPro" id="IPR011765">
    <property type="entry name" value="Pept_M16_N"/>
</dbReference>
<evidence type="ECO:0000256" key="1">
    <source>
        <dbReference type="ARBA" id="ARBA00007261"/>
    </source>
</evidence>
<proteinExistence type="inferred from homology"/>
<gene>
    <name evidence="5" type="ORF">EG850_00985</name>
</gene>
<dbReference type="GO" id="GO:0004222">
    <property type="term" value="F:metalloendopeptidase activity"/>
    <property type="evidence" value="ECO:0007669"/>
    <property type="project" value="InterPro"/>
</dbReference>
<accession>A0A3P3W524</accession>
<name>A0A3P3W524_9MICO</name>
<evidence type="ECO:0000259" key="4">
    <source>
        <dbReference type="Pfam" id="PF05193"/>
    </source>
</evidence>
<dbReference type="GO" id="GO:0046872">
    <property type="term" value="F:metal ion binding"/>
    <property type="evidence" value="ECO:0007669"/>
    <property type="project" value="InterPro"/>
</dbReference>
<dbReference type="PANTHER" id="PTHR11851:SF49">
    <property type="entry name" value="MITOCHONDRIAL-PROCESSING PEPTIDASE SUBUNIT ALPHA"/>
    <property type="match status" value="1"/>
</dbReference>
<dbReference type="Pfam" id="PF05193">
    <property type="entry name" value="Peptidase_M16_C"/>
    <property type="match status" value="1"/>
</dbReference>
<evidence type="ECO:0000256" key="2">
    <source>
        <dbReference type="RuleBase" id="RU004447"/>
    </source>
</evidence>
<comment type="similarity">
    <text evidence="1 2">Belongs to the peptidase M16 family.</text>
</comment>
<dbReference type="InterPro" id="IPR050361">
    <property type="entry name" value="MPP/UQCRC_Complex"/>
</dbReference>
<dbReference type="Pfam" id="PF00675">
    <property type="entry name" value="Peptidase_M16"/>
    <property type="match status" value="1"/>
</dbReference>
<dbReference type="InterPro" id="IPR011249">
    <property type="entry name" value="Metalloenz_LuxS/M16"/>
</dbReference>
<dbReference type="RefSeq" id="WP_124968946.1">
    <property type="nucleotide sequence ID" value="NZ_RQVS01000001.1"/>
</dbReference>
<dbReference type="SUPFAM" id="SSF63411">
    <property type="entry name" value="LuxS/MPP-like metallohydrolase"/>
    <property type="match status" value="2"/>
</dbReference>
<dbReference type="InterPro" id="IPR007863">
    <property type="entry name" value="Peptidase_M16_C"/>
</dbReference>
<dbReference type="PROSITE" id="PS00143">
    <property type="entry name" value="INSULINASE"/>
    <property type="match status" value="1"/>
</dbReference>
<dbReference type="InterPro" id="IPR001431">
    <property type="entry name" value="Pept_M16_Zn_BS"/>
</dbReference>
<protein>
    <submittedName>
        <fullName evidence="5">Insulinase family protein</fullName>
    </submittedName>
</protein>
<comment type="caution">
    <text evidence="5">The sequence shown here is derived from an EMBL/GenBank/DDBJ whole genome shotgun (WGS) entry which is preliminary data.</text>
</comment>
<reference evidence="5 6" key="1">
    <citation type="submission" date="2018-11" db="EMBL/GenBank/DDBJ databases">
        <title>YIM 102482-1 draft genome.</title>
        <authorList>
            <person name="Li G."/>
            <person name="Jiang Y."/>
        </authorList>
    </citation>
    <scope>NUCLEOTIDE SEQUENCE [LARGE SCALE GENOMIC DNA]</scope>
    <source>
        <strain evidence="5 6">YIM 102482-1</strain>
    </source>
</reference>
<dbReference type="GO" id="GO:0006508">
    <property type="term" value="P:proteolysis"/>
    <property type="evidence" value="ECO:0007669"/>
    <property type="project" value="InterPro"/>
</dbReference>
<evidence type="ECO:0000259" key="3">
    <source>
        <dbReference type="Pfam" id="PF00675"/>
    </source>
</evidence>
<dbReference type="AlphaFoldDB" id="A0A3P3W524"/>
<organism evidence="5 6">
    <name type="scientific">Gulosibacter macacae</name>
    <dbReference type="NCBI Taxonomy" id="2488791"/>
    <lineage>
        <taxon>Bacteria</taxon>
        <taxon>Bacillati</taxon>
        <taxon>Actinomycetota</taxon>
        <taxon>Actinomycetes</taxon>
        <taxon>Micrococcales</taxon>
        <taxon>Microbacteriaceae</taxon>
        <taxon>Gulosibacter</taxon>
    </lineage>
</organism>
<dbReference type="Gene3D" id="3.30.830.10">
    <property type="entry name" value="Metalloenzyme, LuxS/M16 peptidase-like"/>
    <property type="match status" value="2"/>
</dbReference>
<feature type="domain" description="Peptidase M16 C-terminal" evidence="4">
    <location>
        <begin position="191"/>
        <end position="367"/>
    </location>
</feature>
<evidence type="ECO:0000313" key="5">
    <source>
        <dbReference type="EMBL" id="RRJ88749.1"/>
    </source>
</evidence>
<dbReference type="EMBL" id="RQVS01000001">
    <property type="protein sequence ID" value="RRJ88749.1"/>
    <property type="molecule type" value="Genomic_DNA"/>
</dbReference>
<evidence type="ECO:0000313" key="6">
    <source>
        <dbReference type="Proteomes" id="UP000274391"/>
    </source>
</evidence>
<dbReference type="PANTHER" id="PTHR11851">
    <property type="entry name" value="METALLOPROTEASE"/>
    <property type="match status" value="1"/>
</dbReference>
<sequence>MSEPIPLPLDLPELDLEVAGGARFRRSVLPSGVRLITEDVPGAASVSIGCFVPLGSRDEADSEYGSSHFLEHLLFKGTPTRSARDVALAFERVGGDFNAATSREQTVYHARVRDHDLPLAIDVLADMLTSSLIEHDDFETERGVILEEIAMTDDDPIDVLWERFYATHFDEHPLGRPIAGTRESISATKRDGVVEFYRRNYRPDTLVVAIAGRVDHEAAKIRLEAGLRAGGWDLDTPRAPTPRRDATVLARPARERFETLDRPLEQTNLIIGMPGINATDQRRNVNGMLHHILGGGMSSRLFQEVRERRGLVYSVYSFSATHADAGVAGVYAGCLPSKAAEAIRVIRAELERVATDGVTDEEMADARGAGAGAGALALESNVARMHRLARAELVLGEFIDLDGSVARLNAVTADELRSLAQTLVTSGHTIEAIGPLTDEARTELEALR</sequence>
<keyword evidence="6" id="KW-1185">Reference proteome</keyword>
<dbReference type="Proteomes" id="UP000274391">
    <property type="component" value="Unassembled WGS sequence"/>
</dbReference>